<evidence type="ECO:0000313" key="3">
    <source>
        <dbReference type="Proteomes" id="UP000472335"/>
    </source>
</evidence>
<keyword evidence="3" id="KW-1185">Reference proteome</keyword>
<reference evidence="2 3" key="1">
    <citation type="submission" date="2020-02" db="EMBL/GenBank/DDBJ databases">
        <title>Whole-genome analyses of novel actinobacteria.</title>
        <authorList>
            <person name="Sahin N."/>
            <person name="Gencbay T."/>
        </authorList>
    </citation>
    <scope>NUCLEOTIDE SEQUENCE [LARGE SCALE GENOMIC DNA]</scope>
    <source>
        <strain evidence="2 3">HC44</strain>
    </source>
</reference>
<gene>
    <name evidence="2" type="ORF">G5C60_21180</name>
</gene>
<dbReference type="GO" id="GO:0016787">
    <property type="term" value="F:hydrolase activity"/>
    <property type="evidence" value="ECO:0007669"/>
    <property type="project" value="UniProtKB-KW"/>
</dbReference>
<comment type="caution">
    <text evidence="2">The sequence shown here is derived from an EMBL/GenBank/DDBJ whole genome shotgun (WGS) entry which is preliminary data.</text>
</comment>
<name>A0A6G4V7K2_9ACTN</name>
<evidence type="ECO:0000313" key="2">
    <source>
        <dbReference type="EMBL" id="NGO10039.1"/>
    </source>
</evidence>
<dbReference type="AlphaFoldDB" id="A0A6G4V7K2"/>
<proteinExistence type="predicted"/>
<dbReference type="Pfam" id="PF12697">
    <property type="entry name" value="Abhydrolase_6"/>
    <property type="match status" value="1"/>
</dbReference>
<keyword evidence="2" id="KW-0378">Hydrolase</keyword>
<dbReference type="EMBL" id="JAAKZY010000064">
    <property type="protein sequence ID" value="NGO10039.1"/>
    <property type="molecule type" value="Genomic_DNA"/>
</dbReference>
<organism evidence="2 3">
    <name type="scientific">Streptomyces scabichelini</name>
    <dbReference type="NCBI Taxonomy" id="2711217"/>
    <lineage>
        <taxon>Bacteria</taxon>
        <taxon>Bacillati</taxon>
        <taxon>Actinomycetota</taxon>
        <taxon>Actinomycetes</taxon>
        <taxon>Kitasatosporales</taxon>
        <taxon>Streptomycetaceae</taxon>
        <taxon>Streptomyces</taxon>
    </lineage>
</organism>
<dbReference type="Gene3D" id="3.40.50.1820">
    <property type="entry name" value="alpha/beta hydrolase"/>
    <property type="match status" value="1"/>
</dbReference>
<accession>A0A6G4V7K2</accession>
<dbReference type="Proteomes" id="UP000472335">
    <property type="component" value="Unassembled WGS sequence"/>
</dbReference>
<dbReference type="InterPro" id="IPR000073">
    <property type="entry name" value="AB_hydrolase_1"/>
</dbReference>
<sequence length="165" mass="18072">MRVPSYHRLSGRAWLTRSRWDRLCDARPPALLQQEHGVVIPQLPHMTYGSDARSAHLSDAVDSVVAAVRESAVDSAVLVAHSWAGYPVPAAAHELGQGTVRKVVYYNAVVLAPGVPTADRLWDRVARSAYARISGHRSGLHLGQGQHCSGPPWWRVCGLATRLDR</sequence>
<dbReference type="InterPro" id="IPR029058">
    <property type="entry name" value="AB_hydrolase_fold"/>
</dbReference>
<dbReference type="SUPFAM" id="SSF53474">
    <property type="entry name" value="alpha/beta-Hydrolases"/>
    <property type="match status" value="1"/>
</dbReference>
<protein>
    <submittedName>
        <fullName evidence="2">Alpha/beta fold hydrolase</fullName>
    </submittedName>
</protein>
<feature type="domain" description="AB hydrolase-1" evidence="1">
    <location>
        <begin position="13"/>
        <end position="132"/>
    </location>
</feature>
<evidence type="ECO:0000259" key="1">
    <source>
        <dbReference type="Pfam" id="PF12697"/>
    </source>
</evidence>